<sequence length="328" mass="36852">MEPDVLELTAVESDLVTERYVQVQLHERGIPYALGGLAGLAAGAESWHRAGYDTPVTVLLRTIHVPTKFAPIMIHVRPDKVEDAAGMIIYDPEIHAPFETHRCRWYSTRVQGQRPIRSFVKIVPMVHPQDPGRAGERNWRTWAYIVLDSFELAAGEPVDSDGHYAALMVARWAFLFGTALYWVEQEHFPPPPNQSADDLIDHSLRHTLDAAMAQVLVGAPGVATIDRWLTIFRADSVAGAADWEMAHFGAQYHALDPITPHGRRNELKGQYREIVKSLRAGLYMARDRIDPHAQHHFASLAKSAYEPQSRTSTRRIGRNVHSQSSSTF</sequence>
<evidence type="ECO:0000256" key="1">
    <source>
        <dbReference type="SAM" id="MobiDB-lite"/>
    </source>
</evidence>
<evidence type="ECO:0000313" key="2">
    <source>
        <dbReference type="EMBL" id="KPV75686.1"/>
    </source>
</evidence>
<dbReference type="RefSeq" id="XP_018271735.1">
    <property type="nucleotide sequence ID" value="XM_018416477.1"/>
</dbReference>
<dbReference type="EMBL" id="KQ474077">
    <property type="protein sequence ID" value="KPV75686.1"/>
    <property type="molecule type" value="Genomic_DNA"/>
</dbReference>
<accession>A0A194S8F5</accession>
<name>A0A194S8F5_RHOGW</name>
<dbReference type="GeneID" id="28976925"/>
<gene>
    <name evidence="2" type="ORF">RHOBADRAFT_52722</name>
</gene>
<proteinExistence type="predicted"/>
<feature type="region of interest" description="Disordered" evidence="1">
    <location>
        <begin position="301"/>
        <end position="328"/>
    </location>
</feature>
<dbReference type="AlphaFoldDB" id="A0A194S8F5"/>
<organism evidence="2 3">
    <name type="scientific">Rhodotorula graminis (strain WP1)</name>
    <dbReference type="NCBI Taxonomy" id="578459"/>
    <lineage>
        <taxon>Eukaryota</taxon>
        <taxon>Fungi</taxon>
        <taxon>Dikarya</taxon>
        <taxon>Basidiomycota</taxon>
        <taxon>Pucciniomycotina</taxon>
        <taxon>Microbotryomycetes</taxon>
        <taxon>Sporidiobolales</taxon>
        <taxon>Sporidiobolaceae</taxon>
        <taxon>Rhodotorula</taxon>
    </lineage>
</organism>
<evidence type="ECO:0000313" key="3">
    <source>
        <dbReference type="Proteomes" id="UP000053890"/>
    </source>
</evidence>
<reference evidence="2 3" key="1">
    <citation type="journal article" date="2015" name="Front. Microbiol.">
        <title>Genome sequence of the plant growth promoting endophytic yeast Rhodotorula graminis WP1.</title>
        <authorList>
            <person name="Firrincieli A."/>
            <person name="Otillar R."/>
            <person name="Salamov A."/>
            <person name="Schmutz J."/>
            <person name="Khan Z."/>
            <person name="Redman R.S."/>
            <person name="Fleck N.D."/>
            <person name="Lindquist E."/>
            <person name="Grigoriev I.V."/>
            <person name="Doty S.L."/>
        </authorList>
    </citation>
    <scope>NUCLEOTIDE SEQUENCE [LARGE SCALE GENOMIC DNA]</scope>
    <source>
        <strain evidence="2 3">WP1</strain>
    </source>
</reference>
<keyword evidence="3" id="KW-1185">Reference proteome</keyword>
<protein>
    <submittedName>
        <fullName evidence="2">Uncharacterized protein</fullName>
    </submittedName>
</protein>
<dbReference type="Proteomes" id="UP000053890">
    <property type="component" value="Unassembled WGS sequence"/>
</dbReference>
<dbReference type="OrthoDB" id="10680074at2759"/>